<evidence type="ECO:0000313" key="2">
    <source>
        <dbReference type="Proteomes" id="UP000748531"/>
    </source>
</evidence>
<reference evidence="1" key="1">
    <citation type="submission" date="2019-05" db="EMBL/GenBank/DDBJ databases">
        <title>Annotation for the trematode Paragonimus heterotremus.</title>
        <authorList>
            <person name="Choi Y.-J."/>
        </authorList>
    </citation>
    <scope>NUCLEOTIDE SEQUENCE</scope>
    <source>
        <strain evidence="1">LC</strain>
    </source>
</reference>
<dbReference type="AlphaFoldDB" id="A0A8J4SS18"/>
<protein>
    <submittedName>
        <fullName evidence="1">Uncharacterized protein</fullName>
    </submittedName>
</protein>
<dbReference type="OrthoDB" id="6369905at2759"/>
<dbReference type="Proteomes" id="UP000748531">
    <property type="component" value="Unassembled WGS sequence"/>
</dbReference>
<sequence length="128" mass="13666">MSGFVSGDIRCDFASISNVATCIPWPTPGTGSQQLPYDVASCLLSGSVGRISYGGCLSLTSLGGQSGDHEYTQPITFYKAYGGHGLLVVSAYGPPARLVGDRLDQMAIYLRLRRSPQNSWLEPSQSTM</sequence>
<keyword evidence="2" id="KW-1185">Reference proteome</keyword>
<gene>
    <name evidence="1" type="ORF">PHET_10465</name>
</gene>
<name>A0A8J4SS18_9TREM</name>
<accession>A0A8J4SS18</accession>
<comment type="caution">
    <text evidence="1">The sequence shown here is derived from an EMBL/GenBank/DDBJ whole genome shotgun (WGS) entry which is preliminary data.</text>
</comment>
<dbReference type="EMBL" id="LUCH01007541">
    <property type="protein sequence ID" value="KAF5396701.1"/>
    <property type="molecule type" value="Genomic_DNA"/>
</dbReference>
<evidence type="ECO:0000313" key="1">
    <source>
        <dbReference type="EMBL" id="KAF5396701.1"/>
    </source>
</evidence>
<organism evidence="1 2">
    <name type="scientific">Paragonimus heterotremus</name>
    <dbReference type="NCBI Taxonomy" id="100268"/>
    <lineage>
        <taxon>Eukaryota</taxon>
        <taxon>Metazoa</taxon>
        <taxon>Spiralia</taxon>
        <taxon>Lophotrochozoa</taxon>
        <taxon>Platyhelminthes</taxon>
        <taxon>Trematoda</taxon>
        <taxon>Digenea</taxon>
        <taxon>Plagiorchiida</taxon>
        <taxon>Troglotremata</taxon>
        <taxon>Troglotrematidae</taxon>
        <taxon>Paragonimus</taxon>
    </lineage>
</organism>
<proteinExistence type="predicted"/>